<evidence type="ECO:0000313" key="3">
    <source>
        <dbReference type="Proteomes" id="UP000004925"/>
    </source>
</evidence>
<dbReference type="PROSITE" id="PS51257">
    <property type="entry name" value="PROKAR_LIPOPROTEIN"/>
    <property type="match status" value="1"/>
</dbReference>
<dbReference type="AlphaFoldDB" id="A0A0M1VV93"/>
<dbReference type="Proteomes" id="UP000004925">
    <property type="component" value="Unassembled WGS sequence"/>
</dbReference>
<evidence type="ECO:0000256" key="1">
    <source>
        <dbReference type="SAM" id="SignalP"/>
    </source>
</evidence>
<gene>
    <name evidence="2" type="ORF">FSCG_01248</name>
</gene>
<accession>A0A0M1VV93</accession>
<sequence length="166" mass="19260">MKSIKKFLLFILVLFTFTSCSVIDSVSDFFESKPSIAFINPIQKVKKADMSVFVSGFPDNWTNDIEFHLKYDNWQVFDSDTGQETFILVCDRLSQKELQYESYDSTGYKSTSTQAQNSFNGSVSVIDLRTRKRVAIYEFMYEKAETIVSRSVLLMRMVVNKSREKK</sequence>
<name>A0A0M1VV93_FUSVC</name>
<feature type="chain" id="PRO_5005624952" description="Lipoprotein" evidence="1">
    <location>
        <begin position="22"/>
        <end position="166"/>
    </location>
</feature>
<evidence type="ECO:0000313" key="2">
    <source>
        <dbReference type="EMBL" id="EEO40535.1"/>
    </source>
</evidence>
<dbReference type="EMBL" id="ACDE02000019">
    <property type="protein sequence ID" value="EEO40535.1"/>
    <property type="molecule type" value="Genomic_DNA"/>
</dbReference>
<dbReference type="HOGENOM" id="CLU_1600326_0_0_0"/>
<reference evidence="2 3" key="1">
    <citation type="submission" date="2011-10" db="EMBL/GenBank/DDBJ databases">
        <title>The Genome Sequence of Fusobacterium sp. 4_1_13.</title>
        <authorList>
            <consortium name="The Broad Institute Genome Sequencing Platform"/>
            <person name="Earl A."/>
            <person name="Ward D."/>
            <person name="Feldgarden M."/>
            <person name="Gevers D."/>
            <person name="Strauss J."/>
            <person name="Ambrose C."/>
            <person name="Allen-Vercoe E."/>
            <person name="Young S.K."/>
            <person name="Zeng Q."/>
            <person name="Gargeya S."/>
            <person name="Fitzgerald M."/>
            <person name="Haas B."/>
            <person name="Abouelleil A."/>
            <person name="Alvarado L."/>
            <person name="Arachchi H.M."/>
            <person name="Berlin A."/>
            <person name="Brown A."/>
            <person name="Chapman S.B."/>
            <person name="Chen Z."/>
            <person name="Dunbar C."/>
            <person name="Freedman E."/>
            <person name="Gearin G."/>
            <person name="Goldberg J."/>
            <person name="Griggs A."/>
            <person name="Gujja S."/>
            <person name="Heiman D."/>
            <person name="Howarth C."/>
            <person name="Larson L."/>
            <person name="Lui A."/>
            <person name="MacDonald P.J."/>
            <person name="Montmayeur A."/>
            <person name="Murphy C."/>
            <person name="Neiman D."/>
            <person name="Pearson M."/>
            <person name="Priest M."/>
            <person name="Roberts A."/>
            <person name="Saif S."/>
            <person name="Shea T."/>
            <person name="Shenoy N."/>
            <person name="Sisk P."/>
            <person name="Stolte C."/>
            <person name="Sykes S."/>
            <person name="Wortman J."/>
            <person name="Nusbaum C."/>
            <person name="Birren B."/>
        </authorList>
    </citation>
    <scope>NUCLEOTIDE SEQUENCE [LARGE SCALE GENOMIC DNA]</scope>
    <source>
        <strain evidence="2 3">4_1_13</strain>
    </source>
</reference>
<evidence type="ECO:0008006" key="4">
    <source>
        <dbReference type="Google" id="ProtNLM"/>
    </source>
</evidence>
<proteinExistence type="predicted"/>
<keyword evidence="1" id="KW-0732">Signal</keyword>
<feature type="signal peptide" evidence="1">
    <location>
        <begin position="1"/>
        <end position="21"/>
    </location>
</feature>
<protein>
    <recommendedName>
        <fullName evidence="4">Lipoprotein</fullName>
    </recommendedName>
</protein>
<comment type="caution">
    <text evidence="2">The sequence shown here is derived from an EMBL/GenBank/DDBJ whole genome shotgun (WGS) entry which is preliminary data.</text>
</comment>
<organism evidence="2 3">
    <name type="scientific">Fusobacterium vincentii 4_1_13</name>
    <dbReference type="NCBI Taxonomy" id="469606"/>
    <lineage>
        <taxon>Bacteria</taxon>
        <taxon>Fusobacteriati</taxon>
        <taxon>Fusobacteriota</taxon>
        <taxon>Fusobacteriia</taxon>
        <taxon>Fusobacteriales</taxon>
        <taxon>Fusobacteriaceae</taxon>
        <taxon>Fusobacterium</taxon>
    </lineage>
</organism>
<dbReference type="RefSeq" id="WP_008796806.1">
    <property type="nucleotide sequence ID" value="NZ_KQ235737.1"/>
</dbReference>